<reference evidence="2" key="1">
    <citation type="submission" date="2023-04" db="EMBL/GenBank/DDBJ databases">
        <title>Phytophthora fragariaefolia NBRC 109709.</title>
        <authorList>
            <person name="Ichikawa N."/>
            <person name="Sato H."/>
            <person name="Tonouchi N."/>
        </authorList>
    </citation>
    <scope>NUCLEOTIDE SEQUENCE</scope>
    <source>
        <strain evidence="2">NBRC 109709</strain>
    </source>
</reference>
<dbReference type="AlphaFoldDB" id="A0A9W7CZ28"/>
<dbReference type="GO" id="GO:0015074">
    <property type="term" value="P:DNA integration"/>
    <property type="evidence" value="ECO:0007669"/>
    <property type="project" value="InterPro"/>
</dbReference>
<dbReference type="GO" id="GO:0003676">
    <property type="term" value="F:nucleic acid binding"/>
    <property type="evidence" value="ECO:0007669"/>
    <property type="project" value="InterPro"/>
</dbReference>
<dbReference type="EMBL" id="BSXT01002601">
    <property type="protein sequence ID" value="GMF49830.1"/>
    <property type="molecule type" value="Genomic_DNA"/>
</dbReference>
<feature type="domain" description="Integrase catalytic" evidence="1">
    <location>
        <begin position="1"/>
        <end position="119"/>
    </location>
</feature>
<protein>
    <submittedName>
        <fullName evidence="2">Unnamed protein product</fullName>
    </submittedName>
</protein>
<dbReference type="Proteomes" id="UP001165121">
    <property type="component" value="Unassembled WGS sequence"/>
</dbReference>
<dbReference type="PROSITE" id="PS50994">
    <property type="entry name" value="INTEGRASE"/>
    <property type="match status" value="1"/>
</dbReference>
<dbReference type="InterPro" id="IPR050951">
    <property type="entry name" value="Retrovirus_Pol_polyprotein"/>
</dbReference>
<comment type="caution">
    <text evidence="2">The sequence shown here is derived from an EMBL/GenBank/DDBJ whole genome shotgun (WGS) entry which is preliminary data.</text>
</comment>
<evidence type="ECO:0000313" key="3">
    <source>
        <dbReference type="Proteomes" id="UP001165121"/>
    </source>
</evidence>
<dbReference type="PANTHER" id="PTHR37984">
    <property type="entry name" value="PROTEIN CBG26694"/>
    <property type="match status" value="1"/>
</dbReference>
<dbReference type="PANTHER" id="PTHR37984:SF5">
    <property type="entry name" value="PROTEIN NYNRIN-LIKE"/>
    <property type="match status" value="1"/>
</dbReference>
<name>A0A9W7CZ28_9STRA</name>
<dbReference type="SUPFAM" id="SSF53098">
    <property type="entry name" value="Ribonuclease H-like"/>
    <property type="match status" value="1"/>
</dbReference>
<evidence type="ECO:0000259" key="1">
    <source>
        <dbReference type="PROSITE" id="PS50994"/>
    </source>
</evidence>
<dbReference type="Gene3D" id="3.30.420.10">
    <property type="entry name" value="Ribonuclease H-like superfamily/Ribonuclease H"/>
    <property type="match status" value="1"/>
</dbReference>
<organism evidence="2 3">
    <name type="scientific">Phytophthora fragariaefolia</name>
    <dbReference type="NCBI Taxonomy" id="1490495"/>
    <lineage>
        <taxon>Eukaryota</taxon>
        <taxon>Sar</taxon>
        <taxon>Stramenopiles</taxon>
        <taxon>Oomycota</taxon>
        <taxon>Peronosporomycetes</taxon>
        <taxon>Peronosporales</taxon>
        <taxon>Peronosporaceae</taxon>
        <taxon>Phytophthora</taxon>
    </lineage>
</organism>
<proteinExistence type="predicted"/>
<gene>
    <name evidence="2" type="ORF">Pfra01_001975300</name>
</gene>
<accession>A0A9W7CZ28</accession>
<dbReference type="InterPro" id="IPR001584">
    <property type="entry name" value="Integrase_cat-core"/>
</dbReference>
<dbReference type="InterPro" id="IPR036397">
    <property type="entry name" value="RNaseH_sf"/>
</dbReference>
<keyword evidence="3" id="KW-1185">Reference proteome</keyword>
<sequence length="536" mass="60557">MSSTKAQDVAEVFEEYVFRRFGAPTMIRHDRDPRFMSETFKAFAELIQARSRATLSYRPQANGQQERSVKSIVRTVNVYVEDPLQQDRDDIAEKMAHAINNSMDTTRKETPFYLVHGWDAQSTLKAMTSTLRLGDGSLTDAAAWRREANRQHEVALAMAEQYQATEKARRAKEHNEALGRLERMTVPVDERSNPTEVGDLTSYPTYRPLFEPGSRVWLFMERVKPGLTKKLAHRWHGPFLHVSRLKPVRGDNGRPTAELVDGLSEDDRFDFDEELLSEDSWEPGAGDDEYVVEVILDDRWPISTGTGETSANSTSNGGATKTQLGNQNRIYRAEDCYLTISSSASASTVSRWFRLLKKVSNHARHPSVMGTGHRAWAKATPETGVIRVAVRRGKPPQTPRLVIVDADGLGDPISRPREPWEVHLRAERDRRVETDLRVDQGSWKAVDLVIPRSHHSVAENLDSQAQEVRPLLPPEQVVLQGFPQRRELVVDPAGALADQESLDEPHIYAGLDDPCIHSQSVRRMSSWIAPRDLHHS</sequence>
<dbReference type="InterPro" id="IPR012337">
    <property type="entry name" value="RNaseH-like_sf"/>
</dbReference>
<evidence type="ECO:0000313" key="2">
    <source>
        <dbReference type="EMBL" id="GMF49830.1"/>
    </source>
</evidence>